<evidence type="ECO:0000256" key="4">
    <source>
        <dbReference type="ARBA" id="ARBA00023136"/>
    </source>
</evidence>
<keyword evidence="2 7" id="KW-0812">Transmembrane</keyword>
<dbReference type="Pfam" id="PF04576">
    <property type="entry name" value="Zein-binding"/>
    <property type="match status" value="1"/>
</dbReference>
<name>A0ABQ8IIE2_9ROSI</name>
<feature type="compositionally biased region" description="Basic and acidic residues" evidence="6">
    <location>
        <begin position="552"/>
        <end position="565"/>
    </location>
</feature>
<evidence type="ECO:0000313" key="10">
    <source>
        <dbReference type="Proteomes" id="UP000827721"/>
    </source>
</evidence>
<reference evidence="9 10" key="1">
    <citation type="submission" date="2021-02" db="EMBL/GenBank/DDBJ databases">
        <title>Plant Genome Project.</title>
        <authorList>
            <person name="Zhang R.-G."/>
        </authorList>
    </citation>
    <scope>NUCLEOTIDE SEQUENCE [LARGE SCALE GENOMIC DNA]</scope>
    <source>
        <tissue evidence="9">Leaves</tissue>
    </source>
</reference>
<comment type="subcellular location">
    <subcellularLocation>
        <location evidence="1">Membrane</location>
    </subcellularLocation>
</comment>
<evidence type="ECO:0000256" key="1">
    <source>
        <dbReference type="ARBA" id="ARBA00004370"/>
    </source>
</evidence>
<sequence length="694" mass="78817">MILCFRFVFSTSRSTNFGWFSREKFWVFDIFTKVMAFQTIRPWTLCGLIGAFIDLVIAYFLLCGSAFAFFASKFCSFFGIHLPCPCTGFLGYQNSDICWHKLLIDEPIRKISSVQMLIKSKFPFDLIWFKQQPAYLDMMYRNYCNELLELENEASSSSFSTPKSHNLADRETGYDAKGKKIVNQKQKYGIRRRKRSTLGYRKFQSPLVVAGGSNSPYSESGMRSQTGYCLGSVSGIEDGFRDNQNAANGVVLGERTWQSFDKSGSFEKNEVEDNYPSTVEKFVCKSHDKLGNAGNDISEVRMLEEALEMEKVSCAVLYSELEKERAAAATAADEAMAMILRLQEDKALIEMEARQYHSMIEENFAYQEEEMNILKEILVRRERENHFLEKEVEAYRQMKCSGNVQSEDDLSYMTSEWGQKPLRSVDWNDDPQLVLQDIENSKSVGKNKAENDANLSSTYKASSSEITAEAAETYSDIKNNRSYCGNEPKKDNETGTEVSNNLHSSMPDLEPIVYDVHVIDDKTELKKEESGNGSGLSNGAATKFGVLSGEVSSDRRSASRSETNQHNHRNSFEMENWVPVLSNSQSKNLPSDSARSSSPATGCERLKIDTEIEFLRERLRRVQEGKEKLIFPTEHRDSVNAQLKLVEEIVNQLREIQQLKEPVRQVSLPPKSSQVGLKKRRCRSASLEIHESSS</sequence>
<accession>A0ABQ8IIE2</accession>
<feature type="compositionally biased region" description="Polar residues" evidence="6">
    <location>
        <begin position="495"/>
        <end position="504"/>
    </location>
</feature>
<evidence type="ECO:0000256" key="6">
    <source>
        <dbReference type="SAM" id="MobiDB-lite"/>
    </source>
</evidence>
<dbReference type="PROSITE" id="PS51775">
    <property type="entry name" value="GTD_BINDING"/>
    <property type="match status" value="1"/>
</dbReference>
<dbReference type="PANTHER" id="PTHR31422">
    <property type="entry name" value="BNAANNG28530D PROTEIN"/>
    <property type="match status" value="1"/>
</dbReference>
<comment type="caution">
    <text evidence="9">The sequence shown here is derived from an EMBL/GenBank/DDBJ whole genome shotgun (WGS) entry which is preliminary data.</text>
</comment>
<feature type="region of interest" description="Disordered" evidence="6">
    <location>
        <begin position="583"/>
        <end position="602"/>
    </location>
</feature>
<keyword evidence="10" id="KW-1185">Reference proteome</keyword>
<feature type="coiled-coil region" evidence="5">
    <location>
        <begin position="371"/>
        <end position="398"/>
    </location>
</feature>
<dbReference type="InterPro" id="IPR007656">
    <property type="entry name" value="GTD-bd"/>
</dbReference>
<keyword evidence="5" id="KW-0175">Coiled coil</keyword>
<dbReference type="Proteomes" id="UP000827721">
    <property type="component" value="Unassembled WGS sequence"/>
</dbReference>
<feature type="region of interest" description="Disordered" evidence="6">
    <location>
        <begin position="549"/>
        <end position="576"/>
    </location>
</feature>
<gene>
    <name evidence="9" type="ORF">JRO89_XS01G0043900</name>
</gene>
<keyword evidence="4 7" id="KW-0472">Membrane</keyword>
<evidence type="ECO:0000256" key="3">
    <source>
        <dbReference type="ARBA" id="ARBA00022989"/>
    </source>
</evidence>
<feature type="region of interest" description="Disordered" evidence="6">
    <location>
        <begin position="479"/>
        <end position="507"/>
    </location>
</feature>
<evidence type="ECO:0000256" key="2">
    <source>
        <dbReference type="ARBA" id="ARBA00022692"/>
    </source>
</evidence>
<feature type="compositionally biased region" description="Polar residues" evidence="6">
    <location>
        <begin position="583"/>
        <end position="600"/>
    </location>
</feature>
<proteinExistence type="predicted"/>
<feature type="transmembrane region" description="Helical" evidence="7">
    <location>
        <begin position="43"/>
        <end position="70"/>
    </location>
</feature>
<evidence type="ECO:0000313" key="9">
    <source>
        <dbReference type="EMBL" id="KAH7576356.1"/>
    </source>
</evidence>
<evidence type="ECO:0000259" key="8">
    <source>
        <dbReference type="PROSITE" id="PS51775"/>
    </source>
</evidence>
<dbReference type="EMBL" id="JAFEMO010000001">
    <property type="protein sequence ID" value="KAH7576356.1"/>
    <property type="molecule type" value="Genomic_DNA"/>
</dbReference>
<keyword evidence="3 7" id="KW-1133">Transmembrane helix</keyword>
<evidence type="ECO:0000256" key="5">
    <source>
        <dbReference type="SAM" id="Coils"/>
    </source>
</evidence>
<feature type="domain" description="GTD-binding" evidence="8">
    <location>
        <begin position="298"/>
        <end position="396"/>
    </location>
</feature>
<evidence type="ECO:0000256" key="7">
    <source>
        <dbReference type="SAM" id="Phobius"/>
    </source>
</evidence>
<organism evidence="9 10">
    <name type="scientific">Xanthoceras sorbifolium</name>
    <dbReference type="NCBI Taxonomy" id="99658"/>
    <lineage>
        <taxon>Eukaryota</taxon>
        <taxon>Viridiplantae</taxon>
        <taxon>Streptophyta</taxon>
        <taxon>Embryophyta</taxon>
        <taxon>Tracheophyta</taxon>
        <taxon>Spermatophyta</taxon>
        <taxon>Magnoliopsida</taxon>
        <taxon>eudicotyledons</taxon>
        <taxon>Gunneridae</taxon>
        <taxon>Pentapetalae</taxon>
        <taxon>rosids</taxon>
        <taxon>malvids</taxon>
        <taxon>Sapindales</taxon>
        <taxon>Sapindaceae</taxon>
        <taxon>Xanthoceroideae</taxon>
        <taxon>Xanthoceras</taxon>
    </lineage>
</organism>
<protein>
    <recommendedName>
        <fullName evidence="8">GTD-binding domain-containing protein</fullName>
    </recommendedName>
</protein>
<dbReference type="PANTHER" id="PTHR31422:SF44">
    <property type="entry name" value="GTD-BINDING DOMAIN-CONTAINING PROTEIN"/>
    <property type="match status" value="1"/>
</dbReference>